<feature type="domain" description="UspA" evidence="2">
    <location>
        <begin position="1"/>
        <end position="139"/>
    </location>
</feature>
<dbReference type="InterPro" id="IPR014729">
    <property type="entry name" value="Rossmann-like_a/b/a_fold"/>
</dbReference>
<evidence type="ECO:0000313" key="4">
    <source>
        <dbReference type="Proteomes" id="UP000092573"/>
    </source>
</evidence>
<dbReference type="PANTHER" id="PTHR31964:SF113">
    <property type="entry name" value="USPA DOMAIN-CONTAINING PROTEIN"/>
    <property type="match status" value="1"/>
</dbReference>
<dbReference type="KEGG" id="pyg:AWM70_21725"/>
<accession>A0A1B1N649</accession>
<dbReference type="EMBL" id="CP014167">
    <property type="protein sequence ID" value="ANS76877.1"/>
    <property type="molecule type" value="Genomic_DNA"/>
</dbReference>
<dbReference type="CDD" id="cd23659">
    <property type="entry name" value="USP_At3g01520-like"/>
    <property type="match status" value="1"/>
</dbReference>
<evidence type="ECO:0000313" key="3">
    <source>
        <dbReference type="EMBL" id="ANS76877.1"/>
    </source>
</evidence>
<evidence type="ECO:0000259" key="2">
    <source>
        <dbReference type="Pfam" id="PF00582"/>
    </source>
</evidence>
<keyword evidence="4" id="KW-1185">Reference proteome</keyword>
<dbReference type="STRING" id="1462996.AWM70_21725"/>
<sequence length="140" mass="15057">MLTHILVPVDGSDHALHALAYAKNLLLSLKDSPRLTVLHVNPDVTINEPPVGVELDEQIEAEGSRLLVPVQELLADLQSDYNTLVKHGDPGKIICQTAAQEMADLIVMGTRGIGLISELLIGSVSHYVIQHAACPVLTTK</sequence>
<dbReference type="PANTHER" id="PTHR31964">
    <property type="entry name" value="ADENINE NUCLEOTIDE ALPHA HYDROLASES-LIKE SUPERFAMILY PROTEIN"/>
    <property type="match status" value="1"/>
</dbReference>
<dbReference type="InterPro" id="IPR006016">
    <property type="entry name" value="UspA"/>
</dbReference>
<comment type="similarity">
    <text evidence="1">Belongs to the universal stress protein A family.</text>
</comment>
<protein>
    <submittedName>
        <fullName evidence="3">Universal stress protein UspA</fullName>
    </submittedName>
</protein>
<dbReference type="OrthoDB" id="9777884at2"/>
<dbReference type="RefSeq" id="WP_068699948.1">
    <property type="nucleotide sequence ID" value="NZ_CP014167.1"/>
</dbReference>
<evidence type="ECO:0000256" key="1">
    <source>
        <dbReference type="ARBA" id="ARBA00008791"/>
    </source>
</evidence>
<gene>
    <name evidence="3" type="ORF">AWM70_21725</name>
</gene>
<dbReference type="InterPro" id="IPR006015">
    <property type="entry name" value="Universal_stress_UspA"/>
</dbReference>
<dbReference type="Proteomes" id="UP000092573">
    <property type="component" value="Chromosome"/>
</dbReference>
<dbReference type="PRINTS" id="PR01438">
    <property type="entry name" value="UNVRSLSTRESS"/>
</dbReference>
<organism evidence="3 4">
    <name type="scientific">Paenibacillus yonginensis</name>
    <dbReference type="NCBI Taxonomy" id="1462996"/>
    <lineage>
        <taxon>Bacteria</taxon>
        <taxon>Bacillati</taxon>
        <taxon>Bacillota</taxon>
        <taxon>Bacilli</taxon>
        <taxon>Bacillales</taxon>
        <taxon>Paenibacillaceae</taxon>
        <taxon>Paenibacillus</taxon>
    </lineage>
</organism>
<proteinExistence type="inferred from homology"/>
<dbReference type="SUPFAM" id="SSF52402">
    <property type="entry name" value="Adenine nucleotide alpha hydrolases-like"/>
    <property type="match status" value="1"/>
</dbReference>
<reference evidence="3 4" key="1">
    <citation type="submission" date="2016-01" db="EMBL/GenBank/DDBJ databases">
        <title>Complete Genome Sequence of Paenibacillus yonginensis DCY84, a novel Plant Growth-Promoting Bacteria with Elicitation of Induced Systemic Resistance.</title>
        <authorList>
            <person name="Kim Y.J."/>
            <person name="Yang D.C."/>
            <person name="Sukweenadhi J."/>
        </authorList>
    </citation>
    <scope>NUCLEOTIDE SEQUENCE [LARGE SCALE GENOMIC DNA]</scope>
    <source>
        <strain evidence="3 4">DCY84</strain>
    </source>
</reference>
<name>A0A1B1N649_9BACL</name>
<dbReference type="AlphaFoldDB" id="A0A1B1N649"/>
<dbReference type="Pfam" id="PF00582">
    <property type="entry name" value="Usp"/>
    <property type="match status" value="1"/>
</dbReference>
<dbReference type="Gene3D" id="3.40.50.620">
    <property type="entry name" value="HUPs"/>
    <property type="match status" value="1"/>
</dbReference>